<evidence type="ECO:0000256" key="3">
    <source>
        <dbReference type="ARBA" id="ARBA00022823"/>
    </source>
</evidence>
<dbReference type="EC" id="2.3.1.-" evidence="4"/>
<dbReference type="InterPro" id="IPR045257">
    <property type="entry name" value="E2/Pdx1"/>
</dbReference>
<feature type="domain" description="Lipoyl-binding" evidence="5">
    <location>
        <begin position="118"/>
        <end position="193"/>
    </location>
</feature>
<feature type="domain" description="Peripheral subunit-binding (PSBD)" evidence="6">
    <location>
        <begin position="237"/>
        <end position="274"/>
    </location>
</feature>
<dbReference type="SUPFAM" id="SSF47005">
    <property type="entry name" value="Peripheral subunit-binding domain of 2-oxo acid dehydrogenase complex"/>
    <property type="match status" value="1"/>
</dbReference>
<keyword evidence="3 4" id="KW-0450">Lipoyl</keyword>
<organism evidence="7">
    <name type="scientific">uncultured bacterium Ad_125_D08</name>
    <dbReference type="NCBI Taxonomy" id="1489285"/>
    <lineage>
        <taxon>Bacteria</taxon>
        <taxon>environmental samples</taxon>
    </lineage>
</organism>
<dbReference type="GO" id="GO:0045254">
    <property type="term" value="C:pyruvate dehydrogenase complex"/>
    <property type="evidence" value="ECO:0007669"/>
    <property type="project" value="InterPro"/>
</dbReference>
<reference evidence="7" key="1">
    <citation type="submission" date="2014-03" db="EMBL/GenBank/DDBJ databases">
        <title>A sequence of cellulolytic fosmid clone of goat rumen metagenome.</title>
        <authorList>
            <person name="Lee K.-T."/>
            <person name="Kim J.-Y."/>
            <person name="Kim Y.-J."/>
            <person name="Ahn J.-H."/>
            <person name="Park M.-N."/>
            <person name="Kim J.-H."/>
            <person name="Kim T.-H."/>
        </authorList>
    </citation>
    <scope>NUCLEOTIDE SEQUENCE</scope>
</reference>
<dbReference type="PROSITE" id="PS50968">
    <property type="entry name" value="BIOTINYL_LIPOYL"/>
    <property type="match status" value="2"/>
</dbReference>
<proteinExistence type="inferred from homology"/>
<dbReference type="InterPro" id="IPR004167">
    <property type="entry name" value="PSBD"/>
</dbReference>
<dbReference type="InterPro" id="IPR000089">
    <property type="entry name" value="Biotin_lipoyl"/>
</dbReference>
<sequence>MRYKEDAYMAVAVIMPRQGNTVESCIITKWNKKPGDAVAVGDILFSYETDKAAFECEAEVPGTLLKICYEEGDDVPCLENVCVIGKPGEDPDAVLGGAPAAAPAAAAPAAAPLEPGECQPVIMPRQGNTVESCVITEWHKAVGDKIAVGDILFSYETDKAAFDCEAEFPGTLLAIFAEAGDDVPCLENVCVIGKPGASNPEAFRPGGAAPAAEAAEPAAAAPAAELAEAPVVVGDLKISPRARKLAEEKKADLSQVVPTGPDGRVIERDVQALIDAGKLVGATVAAAAAQAAAPEAAAAAPAAPAELGVPCDDSYTEPMSNIRKVIARSMVASLSTMAQLTHNISYDATEVKAARALYKAKGEPYGMEKISINDIVMYVVARTLAQPEHRALNANLIDDGKTMKYFRGVNLGMAVDTERGLMVPTIFGADRMTLKQLSDTARKLAKECREGKISPDYLQGGSFTVSNVGSLGIEAFTPVVNPPQTGILGVCALKDAFRMNGGQIEVYPSMTLCLSYDHRALDGTPASKFLRDLKVNLENFNLMLAKG</sequence>
<dbReference type="Gene3D" id="4.10.320.10">
    <property type="entry name" value="E3-binding domain"/>
    <property type="match status" value="1"/>
</dbReference>
<evidence type="ECO:0000256" key="1">
    <source>
        <dbReference type="ARBA" id="ARBA00001938"/>
    </source>
</evidence>
<dbReference type="InterPro" id="IPR001078">
    <property type="entry name" value="2-oxoacid_DH_actylTfrase"/>
</dbReference>
<keyword evidence="4" id="KW-0012">Acyltransferase</keyword>
<dbReference type="InterPro" id="IPR011053">
    <property type="entry name" value="Single_hybrid_motif"/>
</dbReference>
<protein>
    <recommendedName>
        <fullName evidence="4">Dihydrolipoamide acetyltransferase component of pyruvate dehydrogenase complex</fullName>
        <ecNumber evidence="4">2.3.1.-</ecNumber>
    </recommendedName>
</protein>
<dbReference type="CDD" id="cd06849">
    <property type="entry name" value="lipoyl_domain"/>
    <property type="match status" value="2"/>
</dbReference>
<feature type="domain" description="Lipoyl-binding" evidence="5">
    <location>
        <begin position="10"/>
        <end position="85"/>
    </location>
</feature>
<dbReference type="SUPFAM" id="SSF52777">
    <property type="entry name" value="CoA-dependent acyltransferases"/>
    <property type="match status" value="1"/>
</dbReference>
<evidence type="ECO:0000256" key="4">
    <source>
        <dbReference type="RuleBase" id="RU003423"/>
    </source>
</evidence>
<comment type="similarity">
    <text evidence="2 4">Belongs to the 2-oxoacid dehydrogenase family.</text>
</comment>
<evidence type="ECO:0000313" key="7">
    <source>
        <dbReference type="EMBL" id="AIF26043.1"/>
    </source>
</evidence>
<dbReference type="Pfam" id="PF00364">
    <property type="entry name" value="Biotin_lipoyl"/>
    <property type="match status" value="2"/>
</dbReference>
<dbReference type="AlphaFoldDB" id="A0A0B4N157"/>
<dbReference type="InterPro" id="IPR023213">
    <property type="entry name" value="CAT-like_dom_sf"/>
</dbReference>
<dbReference type="PANTHER" id="PTHR23151">
    <property type="entry name" value="DIHYDROLIPOAMIDE ACETYL/SUCCINYL-TRANSFERASE-RELATED"/>
    <property type="match status" value="1"/>
</dbReference>
<evidence type="ECO:0000259" key="5">
    <source>
        <dbReference type="PROSITE" id="PS50968"/>
    </source>
</evidence>
<dbReference type="Pfam" id="PF02817">
    <property type="entry name" value="E3_binding"/>
    <property type="match status" value="1"/>
</dbReference>
<dbReference type="PANTHER" id="PTHR23151:SF90">
    <property type="entry name" value="DIHYDROLIPOYLLYSINE-RESIDUE ACETYLTRANSFERASE COMPONENT OF PYRUVATE DEHYDROGENASE COMPLEX, MITOCHONDRIAL-RELATED"/>
    <property type="match status" value="1"/>
</dbReference>
<dbReference type="SUPFAM" id="SSF51230">
    <property type="entry name" value="Single hybrid motif"/>
    <property type="match status" value="2"/>
</dbReference>
<dbReference type="EMBL" id="KJ631389">
    <property type="protein sequence ID" value="AIF26043.1"/>
    <property type="molecule type" value="Genomic_DNA"/>
</dbReference>
<dbReference type="GO" id="GO:0006086">
    <property type="term" value="P:pyruvate decarboxylation to acetyl-CoA"/>
    <property type="evidence" value="ECO:0007669"/>
    <property type="project" value="InterPro"/>
</dbReference>
<accession>A0A0B4N157</accession>
<dbReference type="Gene3D" id="3.30.559.10">
    <property type="entry name" value="Chloramphenicol acetyltransferase-like domain"/>
    <property type="match status" value="1"/>
</dbReference>
<evidence type="ECO:0000259" key="6">
    <source>
        <dbReference type="PROSITE" id="PS51826"/>
    </source>
</evidence>
<dbReference type="PROSITE" id="PS51826">
    <property type="entry name" value="PSBD"/>
    <property type="match status" value="1"/>
</dbReference>
<dbReference type="GO" id="GO:0016746">
    <property type="term" value="F:acyltransferase activity"/>
    <property type="evidence" value="ECO:0007669"/>
    <property type="project" value="UniProtKB-KW"/>
</dbReference>
<keyword evidence="4" id="KW-0808">Transferase</keyword>
<name>A0A0B4N157_9BACT</name>
<dbReference type="Pfam" id="PF00198">
    <property type="entry name" value="2-oxoacid_dh"/>
    <property type="match status" value="1"/>
</dbReference>
<dbReference type="Gene3D" id="2.40.50.100">
    <property type="match status" value="2"/>
</dbReference>
<dbReference type="InterPro" id="IPR036625">
    <property type="entry name" value="E3-bd_dom_sf"/>
</dbReference>
<evidence type="ECO:0000256" key="2">
    <source>
        <dbReference type="ARBA" id="ARBA00007317"/>
    </source>
</evidence>
<comment type="cofactor">
    <cofactor evidence="1 4">
        <name>(R)-lipoate</name>
        <dbReference type="ChEBI" id="CHEBI:83088"/>
    </cofactor>
</comment>